<proteinExistence type="predicted"/>
<dbReference type="PANTHER" id="PTHR34824">
    <property type="entry name" value="HEAT-INDUCIBLE TRANSCRIPTION REPRESSOR HRCA"/>
    <property type="match status" value="1"/>
</dbReference>
<dbReference type="InterPro" id="IPR002571">
    <property type="entry name" value="HrcA"/>
</dbReference>
<evidence type="ECO:0000256" key="4">
    <source>
        <dbReference type="ARBA" id="ARBA00023163"/>
    </source>
</evidence>
<keyword evidence="2" id="KW-0805">Transcription regulation</keyword>
<dbReference type="InterPro" id="IPR036390">
    <property type="entry name" value="WH_DNA-bd_sf"/>
</dbReference>
<feature type="domain" description="Winged helix-turn-helix transcription repressor HrcA DNA-binding" evidence="6">
    <location>
        <begin position="4"/>
        <end position="72"/>
    </location>
</feature>
<keyword evidence="1" id="KW-0678">Repressor</keyword>
<keyword evidence="3 7" id="KW-0346">Stress response</keyword>
<dbReference type="Pfam" id="PF01628">
    <property type="entry name" value="HrcA"/>
    <property type="match status" value="1"/>
</dbReference>
<sequence>MEARQEQILRWIVEEYIRTAEPVGSKFLAVKYCLDVSSATVRNDMVLLEDEGYIRSPHPSAGRIPTEKGYEYYLRHFMEDKRTVEETGRLSAAIKNASSDETALKTLAKTLVILSGETAIVAFGPDWSYYTGVSNLFQKPDFQDTENVQNISELVDRFDDVVCQIFHAVSIQEPKVFLGQENPFGQDIAAVIIKYRLSNHVYGLIGLVGPMRMNYAKNMALVQEAREAIDRMVA</sequence>
<dbReference type="Gene3D" id="3.30.450.40">
    <property type="match status" value="1"/>
</dbReference>
<dbReference type="Gene3D" id="1.10.10.10">
    <property type="entry name" value="Winged helix-like DNA-binding domain superfamily/Winged helix DNA-binding domain"/>
    <property type="match status" value="1"/>
</dbReference>
<accession>A0A0G0UCH1</accession>
<evidence type="ECO:0000256" key="3">
    <source>
        <dbReference type="ARBA" id="ARBA00023016"/>
    </source>
</evidence>
<protein>
    <submittedName>
        <fullName evidence="7">Transcriptional regulator of heat shock protein</fullName>
    </submittedName>
</protein>
<dbReference type="InterPro" id="IPR029016">
    <property type="entry name" value="GAF-like_dom_sf"/>
</dbReference>
<dbReference type="InterPro" id="IPR005104">
    <property type="entry name" value="WHTH_HrcA_DNA-bd"/>
</dbReference>
<dbReference type="Pfam" id="PF03444">
    <property type="entry name" value="WHD_HrcA"/>
    <property type="match status" value="1"/>
</dbReference>
<organism evidence="7 8">
    <name type="scientific">Candidatus Uhrbacteria bacterium GW2011_GWC2_41_11</name>
    <dbReference type="NCBI Taxonomy" id="1618985"/>
    <lineage>
        <taxon>Bacteria</taxon>
        <taxon>Candidatus Uhriibacteriota</taxon>
    </lineage>
</organism>
<name>A0A0G0UCH1_9BACT</name>
<evidence type="ECO:0000256" key="2">
    <source>
        <dbReference type="ARBA" id="ARBA00023015"/>
    </source>
</evidence>
<reference evidence="7 8" key="1">
    <citation type="journal article" date="2015" name="Nature">
        <title>rRNA introns, odd ribosomes, and small enigmatic genomes across a large radiation of phyla.</title>
        <authorList>
            <person name="Brown C.T."/>
            <person name="Hug L.A."/>
            <person name="Thomas B.C."/>
            <person name="Sharon I."/>
            <person name="Castelle C.J."/>
            <person name="Singh A."/>
            <person name="Wilkins M.J."/>
            <person name="Williams K.H."/>
            <person name="Banfield J.F."/>
        </authorList>
    </citation>
    <scope>NUCLEOTIDE SEQUENCE [LARGE SCALE GENOMIC DNA]</scope>
</reference>
<dbReference type="PATRIC" id="fig|1618985.3.peg.711"/>
<gene>
    <name evidence="7" type="ORF">UU35_C0010G0021</name>
</gene>
<evidence type="ECO:0000259" key="6">
    <source>
        <dbReference type="Pfam" id="PF03444"/>
    </source>
</evidence>
<feature type="domain" description="Heat-inducible transcription repressor HrcA C-terminal" evidence="5">
    <location>
        <begin position="78"/>
        <end position="218"/>
    </location>
</feature>
<dbReference type="InterPro" id="IPR021153">
    <property type="entry name" value="HrcA_C"/>
</dbReference>
<evidence type="ECO:0000256" key="1">
    <source>
        <dbReference type="ARBA" id="ARBA00022491"/>
    </source>
</evidence>
<keyword evidence="4" id="KW-0804">Transcription</keyword>
<dbReference type="InterPro" id="IPR036388">
    <property type="entry name" value="WH-like_DNA-bd_sf"/>
</dbReference>
<dbReference type="Proteomes" id="UP000034616">
    <property type="component" value="Unassembled WGS sequence"/>
</dbReference>
<dbReference type="SUPFAM" id="SSF46785">
    <property type="entry name" value="Winged helix' DNA-binding domain"/>
    <property type="match status" value="1"/>
</dbReference>
<dbReference type="GO" id="GO:0045892">
    <property type="term" value="P:negative regulation of DNA-templated transcription"/>
    <property type="evidence" value="ECO:0007669"/>
    <property type="project" value="TreeGrafter"/>
</dbReference>
<dbReference type="AlphaFoldDB" id="A0A0G0UCH1"/>
<evidence type="ECO:0000259" key="5">
    <source>
        <dbReference type="Pfam" id="PF01628"/>
    </source>
</evidence>
<evidence type="ECO:0000313" key="7">
    <source>
        <dbReference type="EMBL" id="KKR86643.1"/>
    </source>
</evidence>
<comment type="caution">
    <text evidence="7">The sequence shown here is derived from an EMBL/GenBank/DDBJ whole genome shotgun (WGS) entry which is preliminary data.</text>
</comment>
<dbReference type="GO" id="GO:0003677">
    <property type="term" value="F:DNA binding"/>
    <property type="evidence" value="ECO:0007669"/>
    <property type="project" value="InterPro"/>
</dbReference>
<dbReference type="PANTHER" id="PTHR34824:SF1">
    <property type="entry name" value="HEAT-INDUCIBLE TRANSCRIPTION REPRESSOR HRCA"/>
    <property type="match status" value="1"/>
</dbReference>
<evidence type="ECO:0000313" key="8">
    <source>
        <dbReference type="Proteomes" id="UP000034616"/>
    </source>
</evidence>
<dbReference type="EMBL" id="LCAH01000010">
    <property type="protein sequence ID" value="KKR86643.1"/>
    <property type="molecule type" value="Genomic_DNA"/>
</dbReference>
<dbReference type="SUPFAM" id="SSF55781">
    <property type="entry name" value="GAF domain-like"/>
    <property type="match status" value="1"/>
</dbReference>